<reference evidence="12 13" key="1">
    <citation type="submission" date="2015-08" db="EMBL/GenBank/DDBJ databases">
        <title>Next Generation Sequencing and Analysis of the Genome of Puccinia sorghi L Schw, the Causal Agent of Maize Common Rust.</title>
        <authorList>
            <person name="Rochi L."/>
            <person name="Burguener G."/>
            <person name="Darino M."/>
            <person name="Turjanski A."/>
            <person name="Kreff E."/>
            <person name="Dieguez M.J."/>
            <person name="Sacco F."/>
        </authorList>
    </citation>
    <scope>NUCLEOTIDE SEQUENCE [LARGE SCALE GENOMIC DNA]</scope>
    <source>
        <strain evidence="12 13">RO10H11247</strain>
    </source>
</reference>
<dbReference type="GO" id="GO:0140674">
    <property type="term" value="F:ATP-dependent histone chaperone activity"/>
    <property type="evidence" value="ECO:0007669"/>
    <property type="project" value="UniProtKB-ARBA"/>
</dbReference>
<dbReference type="GO" id="GO:0005524">
    <property type="term" value="F:ATP binding"/>
    <property type="evidence" value="ECO:0007669"/>
    <property type="project" value="UniProtKB-KW"/>
</dbReference>
<evidence type="ECO:0000256" key="8">
    <source>
        <dbReference type="ARBA" id="ARBA00023117"/>
    </source>
</evidence>
<feature type="region of interest" description="Disordered" evidence="10">
    <location>
        <begin position="221"/>
        <end position="264"/>
    </location>
</feature>
<keyword evidence="9" id="KW-0539">Nucleus</keyword>
<feature type="compositionally biased region" description="Acidic residues" evidence="10">
    <location>
        <begin position="102"/>
        <end position="120"/>
    </location>
</feature>
<feature type="compositionally biased region" description="Polar residues" evidence="10">
    <location>
        <begin position="1199"/>
        <end position="1208"/>
    </location>
</feature>
<dbReference type="Gene3D" id="1.10.8.60">
    <property type="match status" value="1"/>
</dbReference>
<dbReference type="SMART" id="SM00382">
    <property type="entry name" value="AAA"/>
    <property type="match status" value="1"/>
</dbReference>
<dbReference type="SUPFAM" id="SSF47370">
    <property type="entry name" value="Bromodomain"/>
    <property type="match status" value="1"/>
</dbReference>
<keyword evidence="4" id="KW-0158">Chromosome</keyword>
<evidence type="ECO:0000313" key="13">
    <source>
        <dbReference type="Proteomes" id="UP000037035"/>
    </source>
</evidence>
<evidence type="ECO:0000256" key="9">
    <source>
        <dbReference type="ARBA" id="ARBA00023242"/>
    </source>
</evidence>
<dbReference type="GO" id="GO:0042393">
    <property type="term" value="F:histone binding"/>
    <property type="evidence" value="ECO:0007669"/>
    <property type="project" value="UniProtKB-ARBA"/>
</dbReference>
<dbReference type="Gene3D" id="1.20.920.10">
    <property type="entry name" value="Bromodomain-like"/>
    <property type="match status" value="1"/>
</dbReference>
<dbReference type="SUPFAM" id="SSF52540">
    <property type="entry name" value="P-loop containing nucleoside triphosphate hydrolases"/>
    <property type="match status" value="2"/>
</dbReference>
<evidence type="ECO:0000256" key="1">
    <source>
        <dbReference type="ARBA" id="ARBA00004123"/>
    </source>
</evidence>
<evidence type="ECO:0000313" key="12">
    <source>
        <dbReference type="EMBL" id="KNZ62701.1"/>
    </source>
</evidence>
<evidence type="ECO:0000256" key="5">
    <source>
        <dbReference type="ARBA" id="ARBA00022741"/>
    </source>
</evidence>
<accession>A0A0L6VPR7</accession>
<dbReference type="PROSITE" id="PS00674">
    <property type="entry name" value="AAA"/>
    <property type="match status" value="1"/>
</dbReference>
<dbReference type="GO" id="GO:0006334">
    <property type="term" value="P:nucleosome assembly"/>
    <property type="evidence" value="ECO:0007669"/>
    <property type="project" value="TreeGrafter"/>
</dbReference>
<dbReference type="InterPro" id="IPR003960">
    <property type="entry name" value="ATPase_AAA_CS"/>
</dbReference>
<dbReference type="GO" id="GO:0006337">
    <property type="term" value="P:nucleosome disassembly"/>
    <property type="evidence" value="ECO:0007669"/>
    <property type="project" value="TreeGrafter"/>
</dbReference>
<comment type="subcellular location">
    <subcellularLocation>
        <location evidence="2">Chromosome</location>
    </subcellularLocation>
    <subcellularLocation>
        <location evidence="1">Nucleus</location>
    </subcellularLocation>
</comment>
<evidence type="ECO:0000256" key="2">
    <source>
        <dbReference type="ARBA" id="ARBA00004286"/>
    </source>
</evidence>
<dbReference type="GO" id="GO:0005634">
    <property type="term" value="C:nucleus"/>
    <property type="evidence" value="ECO:0007669"/>
    <property type="project" value="UniProtKB-SubCell"/>
</dbReference>
<feature type="region of interest" description="Disordered" evidence="10">
    <location>
        <begin position="1"/>
        <end position="54"/>
    </location>
</feature>
<dbReference type="VEuPathDB" id="FungiDB:VP01_1233g2"/>
<dbReference type="GO" id="GO:0003682">
    <property type="term" value="F:chromatin binding"/>
    <property type="evidence" value="ECO:0007669"/>
    <property type="project" value="TreeGrafter"/>
</dbReference>
<comment type="similarity">
    <text evidence="3">Belongs to the AAA ATPase family.</text>
</comment>
<feature type="region of interest" description="Disordered" evidence="10">
    <location>
        <begin position="1195"/>
        <end position="1216"/>
    </location>
</feature>
<feature type="compositionally biased region" description="Polar residues" evidence="10">
    <location>
        <begin position="1"/>
        <end position="12"/>
    </location>
</feature>
<dbReference type="OrthoDB" id="5421at2759"/>
<keyword evidence="6" id="KW-0378">Hydrolase</keyword>
<dbReference type="InterPro" id="IPR027417">
    <property type="entry name" value="P-loop_NTPase"/>
</dbReference>
<evidence type="ECO:0000256" key="6">
    <source>
        <dbReference type="ARBA" id="ARBA00022801"/>
    </source>
</evidence>
<keyword evidence="13" id="KW-1185">Reference proteome</keyword>
<dbReference type="STRING" id="27349.A0A0L6VPR7"/>
<feature type="domain" description="AAA+ ATPase" evidence="11">
    <location>
        <begin position="415"/>
        <end position="556"/>
    </location>
</feature>
<dbReference type="Pfam" id="PF17862">
    <property type="entry name" value="AAA_lid_3"/>
    <property type="match status" value="1"/>
</dbReference>
<dbReference type="FunFam" id="3.40.50.300:FF:001218">
    <property type="entry name" value="AAA family ATPase, putative"/>
    <property type="match status" value="1"/>
</dbReference>
<evidence type="ECO:0000256" key="3">
    <source>
        <dbReference type="ARBA" id="ARBA00006914"/>
    </source>
</evidence>
<proteinExistence type="inferred from homology"/>
<dbReference type="PANTHER" id="PTHR23069:SF0">
    <property type="entry name" value="TAT-BINDING HOMOLOG 7"/>
    <property type="match status" value="1"/>
</dbReference>
<dbReference type="Gene3D" id="3.40.50.300">
    <property type="entry name" value="P-loop containing nucleotide triphosphate hydrolases"/>
    <property type="match status" value="2"/>
</dbReference>
<dbReference type="FunFam" id="3.40.50.300:FF:000061">
    <property type="entry name" value="ATPase family, AAA domain-containing 2"/>
    <property type="match status" value="1"/>
</dbReference>
<name>A0A0L6VPR7_9BASI</name>
<dbReference type="EMBL" id="LAVV01002599">
    <property type="protein sequence ID" value="KNZ62701.1"/>
    <property type="molecule type" value="Genomic_DNA"/>
</dbReference>
<dbReference type="InterPro" id="IPR045199">
    <property type="entry name" value="ATAD2-like"/>
</dbReference>
<dbReference type="Pfam" id="PF00004">
    <property type="entry name" value="AAA"/>
    <property type="match status" value="1"/>
</dbReference>
<keyword evidence="5" id="KW-0547">Nucleotide-binding</keyword>
<dbReference type="InterPro" id="IPR003593">
    <property type="entry name" value="AAA+_ATPase"/>
</dbReference>
<evidence type="ECO:0000259" key="11">
    <source>
        <dbReference type="SMART" id="SM00382"/>
    </source>
</evidence>
<gene>
    <name evidence="12" type="ORF">VP01_1233g2</name>
</gene>
<dbReference type="GO" id="GO:0000785">
    <property type="term" value="C:chromatin"/>
    <property type="evidence" value="ECO:0007669"/>
    <property type="project" value="UniProtKB-ARBA"/>
</dbReference>
<keyword evidence="7" id="KW-0067">ATP-binding</keyword>
<evidence type="ECO:0000256" key="7">
    <source>
        <dbReference type="ARBA" id="ARBA00022840"/>
    </source>
</evidence>
<feature type="region of interest" description="Disordered" evidence="10">
    <location>
        <begin position="84"/>
        <end position="204"/>
    </location>
</feature>
<comment type="caution">
    <text evidence="12">The sequence shown here is derived from an EMBL/GenBank/DDBJ whole genome shotgun (WGS) entry which is preliminary data.</text>
</comment>
<feature type="region of interest" description="Disordered" evidence="10">
    <location>
        <begin position="1052"/>
        <end position="1181"/>
    </location>
</feature>
<feature type="compositionally biased region" description="Basic and acidic residues" evidence="10">
    <location>
        <begin position="1239"/>
        <end position="1252"/>
    </location>
</feature>
<sequence>MNNRSISTTISIDHSERGRPVRNRKPPAIYNPHPVNDYSTRRRNNPPKPIHDNHHIDTLARTRGAKSVVGNIDNIDSITASHDTAKPLLHNNQSHMLGSEDKDADGEDDDGEEEEEEENYPSEKADSDSDYSAGNAETSDQPAFSDDAIQIKPSRRAQRVTIHSDDSMPPSRPSTRRTQRKQPIESNESQDEHANEMQSDASCHPLNETLSSKQIRSERLQNLADTRAGIRRSTRNAANRFGEDSDLNQSNNRGPGETRARPVRNRKHVDYHIPGLDAIEPEGKNNGRAIRLPMNMNGKQMDRLFAGQRPGHADSDEEPTPAFGQVSGAGMLGSTSTGPFGAPLLDPGSFTAGGPSNLGKMSGATNLADTDPIGVQMNIDFSHVGGMENHIQQLKEMVSLPLLYPEVFQRFQVTPPRGVLFHGPPGTGKTLLARALAASCSSEGQKISFFMRKGADCLSKWVGEAERQLRLLFEEAKNCQPSIIFFDEIDGLAPVRSSKQEQIHASIVSTLLSLMDGMDGRGQVVIIGATNRPDAVDPALRRPGRFDREFYFPLPNREARLSILNIHTRDWNPPLSDEFKNELADLTKGYGGADLRALCTEAALNAVQRKYPQIYKTSDRLVIDPQSIDVVPRDFTIAQKRKLITYLVPSTSRSTANIASPLPSHLKPLLDQSFEHVKEVLDKILPSVRKPNMLEEAEYEDDDGGFEKEKRLQAFETLRIFRPRLVICGPKGAGQQYIGGAILNQLEGYHIQSLDLANLISDSTTSADARCVQIFTEAKRHKPSLLYIPSLHHWQSSPILEGVTKTVSSLLDELKASDPVLLLAIADCPFQDLPREIQSWFGISRTSRVLLTYPDEAQRSEFFADTIANIRRPPAEFPDALPRKKRVLEVLPKAPPREPRKPTEIELQSQLAHDQKLVEYLKFRLGPVLSELKKKHKRFTKPINPPPPQPLQSQADDEEISVIPQYYDVDLEKMHYKLYYNEYLTSQQFVADVQKIVYNAEQEHRRSLTDDHETVVKAQAMLTHTRVMVEQACDQQFDIDCHRMYERMKLRNPLLGQPKKRATPKEKTQPLPERQSHRVCGLEPDMPYDPHFSDRGVKRMMGGYDTHADHERPTKRNKGGPHQPSSSESVKDYEEAVVDQNGGAATEKTPDDPSSTSLAQAPDLPASTTPDYEPDSLKSTEDIRASSAISLSTHHHLYSTGNPPQTNGLHHPATSAVADGDCSKEIAGESMSAEPNGSSEKEMCRGNSEEKAGTAGRVEGSDSYSKTEEECPTVVYPDFECPEEPITMLHDELVQKTEGLTLEHLELLRAGCCNIIWANRASFNRSSMLNQCRDFVHHFFLDLANALDHQDPLSPPPHLHSY</sequence>
<organism evidence="12 13">
    <name type="scientific">Puccinia sorghi</name>
    <dbReference type="NCBI Taxonomy" id="27349"/>
    <lineage>
        <taxon>Eukaryota</taxon>
        <taxon>Fungi</taxon>
        <taxon>Dikarya</taxon>
        <taxon>Basidiomycota</taxon>
        <taxon>Pucciniomycotina</taxon>
        <taxon>Pucciniomycetes</taxon>
        <taxon>Pucciniales</taxon>
        <taxon>Pucciniaceae</taxon>
        <taxon>Puccinia</taxon>
    </lineage>
</organism>
<evidence type="ECO:0000256" key="10">
    <source>
        <dbReference type="SAM" id="MobiDB-lite"/>
    </source>
</evidence>
<dbReference type="Proteomes" id="UP000037035">
    <property type="component" value="Unassembled WGS sequence"/>
</dbReference>
<dbReference type="InterPro" id="IPR036427">
    <property type="entry name" value="Bromodomain-like_sf"/>
</dbReference>
<protein>
    <recommendedName>
        <fullName evidence="11">AAA+ ATPase domain-containing protein</fullName>
    </recommendedName>
</protein>
<keyword evidence="8" id="KW-0103">Bromodomain</keyword>
<dbReference type="PANTHER" id="PTHR23069">
    <property type="entry name" value="AAA DOMAIN-CONTAINING"/>
    <property type="match status" value="1"/>
</dbReference>
<feature type="compositionally biased region" description="Polar residues" evidence="10">
    <location>
        <begin position="130"/>
        <end position="142"/>
    </location>
</feature>
<dbReference type="InterPro" id="IPR003959">
    <property type="entry name" value="ATPase_AAA_core"/>
</dbReference>
<dbReference type="GO" id="GO:0016887">
    <property type="term" value="F:ATP hydrolysis activity"/>
    <property type="evidence" value="ECO:0007669"/>
    <property type="project" value="InterPro"/>
</dbReference>
<evidence type="ECO:0000256" key="4">
    <source>
        <dbReference type="ARBA" id="ARBA00022454"/>
    </source>
</evidence>
<dbReference type="FunFam" id="1.10.8.60:FF:000016">
    <property type="entry name" value="ATPase family AAA domain-containing protein 2B"/>
    <property type="match status" value="1"/>
</dbReference>
<dbReference type="InterPro" id="IPR041569">
    <property type="entry name" value="AAA_lid_3"/>
</dbReference>
<feature type="region of interest" description="Disordered" evidence="10">
    <location>
        <begin position="1228"/>
        <end position="1266"/>
    </location>
</feature>
<dbReference type="GO" id="GO:0045815">
    <property type="term" value="P:transcription initiation-coupled chromatin remodeling"/>
    <property type="evidence" value="ECO:0007669"/>
    <property type="project" value="TreeGrafter"/>
</dbReference>